<reference evidence="2 3" key="1">
    <citation type="submission" date="2018-01" db="EMBL/GenBank/DDBJ databases">
        <title>Harnessing the power of phylogenomics to disentangle the directionality and signatures of interkingdom host jumping in the parasitic fungal genus Tolypocladium.</title>
        <authorList>
            <person name="Quandt C.A."/>
            <person name="Patterson W."/>
            <person name="Spatafora J.W."/>
        </authorList>
    </citation>
    <scope>NUCLEOTIDE SEQUENCE [LARGE SCALE GENOMIC DNA]</scope>
    <source>
        <strain evidence="2 3">NRBC 100945</strain>
    </source>
</reference>
<sequence>MCSDHCKQYGHRVFECPHKQMESNRITMQQLGQSFLQPAIERVSTDVSTLNGRLAATNAELAATKTELAATRLEVKTLQDLLLKMATSFDAEVGRIKEDLEKLGNPPEENMSAASEWRKMVMSMVMSMAMSMAMSMMKEKWMDREELIWWSISQTRFLRRLR</sequence>
<comment type="caution">
    <text evidence="2">The sequence shown here is derived from an EMBL/GenBank/DDBJ whole genome shotgun (WGS) entry which is preliminary data.</text>
</comment>
<dbReference type="EMBL" id="PKSG01000822">
    <property type="protein sequence ID" value="POR32664.1"/>
    <property type="molecule type" value="Genomic_DNA"/>
</dbReference>
<evidence type="ECO:0000313" key="2">
    <source>
        <dbReference type="EMBL" id="POR32664.1"/>
    </source>
</evidence>
<protein>
    <submittedName>
        <fullName evidence="2">Uncharacterized protein</fullName>
    </submittedName>
</protein>
<evidence type="ECO:0000313" key="3">
    <source>
        <dbReference type="Proteomes" id="UP000237481"/>
    </source>
</evidence>
<dbReference type="AlphaFoldDB" id="A0A2S4KR49"/>
<accession>A0A2S4KR49</accession>
<name>A0A2S4KR49_9HYPO</name>
<keyword evidence="3" id="KW-1185">Reference proteome</keyword>
<dbReference type="Proteomes" id="UP000237481">
    <property type="component" value="Unassembled WGS sequence"/>
</dbReference>
<feature type="coiled-coil region" evidence="1">
    <location>
        <begin position="54"/>
        <end position="81"/>
    </location>
</feature>
<proteinExistence type="predicted"/>
<organism evidence="2 3">
    <name type="scientific">Tolypocladium paradoxum</name>
    <dbReference type="NCBI Taxonomy" id="94208"/>
    <lineage>
        <taxon>Eukaryota</taxon>
        <taxon>Fungi</taxon>
        <taxon>Dikarya</taxon>
        <taxon>Ascomycota</taxon>
        <taxon>Pezizomycotina</taxon>
        <taxon>Sordariomycetes</taxon>
        <taxon>Hypocreomycetidae</taxon>
        <taxon>Hypocreales</taxon>
        <taxon>Ophiocordycipitaceae</taxon>
        <taxon>Tolypocladium</taxon>
    </lineage>
</organism>
<keyword evidence="1" id="KW-0175">Coiled coil</keyword>
<evidence type="ECO:0000256" key="1">
    <source>
        <dbReference type="SAM" id="Coils"/>
    </source>
</evidence>
<gene>
    <name evidence="2" type="ORF">TPAR_09481</name>
</gene>